<evidence type="ECO:0000259" key="6">
    <source>
        <dbReference type="Pfam" id="PF08281"/>
    </source>
</evidence>
<dbReference type="OrthoDB" id="9803470at2"/>
<dbReference type="InterPro" id="IPR014284">
    <property type="entry name" value="RNA_pol_sigma-70_dom"/>
</dbReference>
<gene>
    <name evidence="7" type="ORF">EDC65_4767</name>
</gene>
<dbReference type="InterPro" id="IPR013325">
    <property type="entry name" value="RNA_pol_sigma_r2"/>
</dbReference>
<dbReference type="RefSeq" id="WP_123694305.1">
    <property type="nucleotide sequence ID" value="NZ_RJKX01000017.1"/>
</dbReference>
<sequence>MMRTDPSQTATPTQTPVRVATAATDGTQGPSVTAFRGDFRKGLLLCLPQLRAFARVLTGARDRADDLVQDALTRALAAEHRFEQGTNIRAWLMTILRNQWISDLRSARRHRSEELTPDLATLPAAQLPTVALAELGRAMEKLSASHREVLMLVAASGLDHEEAAQICGCAVGTIKSRLNRARNHLHELLEGPAEARADDGETPVRTRRPAAVAEVELHAG</sequence>
<dbReference type="SUPFAM" id="SSF88946">
    <property type="entry name" value="Sigma2 domain of RNA polymerase sigma factors"/>
    <property type="match status" value="1"/>
</dbReference>
<name>A0A3N1KTB9_9PROT</name>
<comment type="caution">
    <text evidence="7">The sequence shown here is derived from an EMBL/GenBank/DDBJ whole genome shotgun (WGS) entry which is preliminary data.</text>
</comment>
<dbReference type="GO" id="GO:0003677">
    <property type="term" value="F:DNA binding"/>
    <property type="evidence" value="ECO:0007669"/>
    <property type="project" value="InterPro"/>
</dbReference>
<dbReference type="GO" id="GO:0006352">
    <property type="term" value="P:DNA-templated transcription initiation"/>
    <property type="evidence" value="ECO:0007669"/>
    <property type="project" value="InterPro"/>
</dbReference>
<keyword evidence="8" id="KW-1185">Reference proteome</keyword>
<evidence type="ECO:0000259" key="5">
    <source>
        <dbReference type="Pfam" id="PF04542"/>
    </source>
</evidence>
<evidence type="ECO:0000256" key="2">
    <source>
        <dbReference type="ARBA" id="ARBA00023015"/>
    </source>
</evidence>
<dbReference type="Proteomes" id="UP000278222">
    <property type="component" value="Unassembled WGS sequence"/>
</dbReference>
<dbReference type="CDD" id="cd06171">
    <property type="entry name" value="Sigma70_r4"/>
    <property type="match status" value="1"/>
</dbReference>
<keyword evidence="4" id="KW-0804">Transcription</keyword>
<evidence type="ECO:0000256" key="1">
    <source>
        <dbReference type="ARBA" id="ARBA00010641"/>
    </source>
</evidence>
<dbReference type="GO" id="GO:0016987">
    <property type="term" value="F:sigma factor activity"/>
    <property type="evidence" value="ECO:0007669"/>
    <property type="project" value="UniProtKB-KW"/>
</dbReference>
<evidence type="ECO:0000313" key="8">
    <source>
        <dbReference type="Proteomes" id="UP000278222"/>
    </source>
</evidence>
<dbReference type="InterPro" id="IPR039425">
    <property type="entry name" value="RNA_pol_sigma-70-like"/>
</dbReference>
<dbReference type="Gene3D" id="1.10.1740.10">
    <property type="match status" value="1"/>
</dbReference>
<comment type="similarity">
    <text evidence="1">Belongs to the sigma-70 factor family. ECF subfamily.</text>
</comment>
<dbReference type="InterPro" id="IPR036388">
    <property type="entry name" value="WH-like_DNA-bd_sf"/>
</dbReference>
<dbReference type="EMBL" id="RJKX01000017">
    <property type="protein sequence ID" value="ROP83234.1"/>
    <property type="molecule type" value="Genomic_DNA"/>
</dbReference>
<dbReference type="InterPro" id="IPR013324">
    <property type="entry name" value="RNA_pol_sigma_r3/r4-like"/>
</dbReference>
<dbReference type="Gene3D" id="1.10.10.10">
    <property type="entry name" value="Winged helix-like DNA-binding domain superfamily/Winged helix DNA-binding domain"/>
    <property type="match status" value="1"/>
</dbReference>
<dbReference type="NCBIfam" id="TIGR02937">
    <property type="entry name" value="sigma70-ECF"/>
    <property type="match status" value="1"/>
</dbReference>
<dbReference type="PANTHER" id="PTHR43133:SF25">
    <property type="entry name" value="RNA POLYMERASE SIGMA FACTOR RFAY-RELATED"/>
    <property type="match status" value="1"/>
</dbReference>
<keyword evidence="3" id="KW-0731">Sigma factor</keyword>
<evidence type="ECO:0000256" key="3">
    <source>
        <dbReference type="ARBA" id="ARBA00023082"/>
    </source>
</evidence>
<feature type="domain" description="RNA polymerase sigma-70 region 2" evidence="5">
    <location>
        <begin position="47"/>
        <end position="109"/>
    </location>
</feature>
<protein>
    <submittedName>
        <fullName evidence="7">RNA polymerase sigma-70 factor (ECF subfamily)</fullName>
    </submittedName>
</protein>
<dbReference type="SUPFAM" id="SSF88659">
    <property type="entry name" value="Sigma3 and sigma4 domains of RNA polymerase sigma factors"/>
    <property type="match status" value="1"/>
</dbReference>
<accession>A0A3N1KTB9</accession>
<dbReference type="InterPro" id="IPR013249">
    <property type="entry name" value="RNA_pol_sigma70_r4_t2"/>
</dbReference>
<evidence type="ECO:0000256" key="4">
    <source>
        <dbReference type="ARBA" id="ARBA00023163"/>
    </source>
</evidence>
<organism evidence="7 8">
    <name type="scientific">Stella humosa</name>
    <dbReference type="NCBI Taxonomy" id="94"/>
    <lineage>
        <taxon>Bacteria</taxon>
        <taxon>Pseudomonadati</taxon>
        <taxon>Pseudomonadota</taxon>
        <taxon>Alphaproteobacteria</taxon>
        <taxon>Rhodospirillales</taxon>
        <taxon>Stellaceae</taxon>
        <taxon>Stella</taxon>
    </lineage>
</organism>
<reference evidence="7 8" key="1">
    <citation type="submission" date="2018-11" db="EMBL/GenBank/DDBJ databases">
        <title>Genomic Encyclopedia of Type Strains, Phase IV (KMG-IV): sequencing the most valuable type-strain genomes for metagenomic binning, comparative biology and taxonomic classification.</title>
        <authorList>
            <person name="Goeker M."/>
        </authorList>
    </citation>
    <scope>NUCLEOTIDE SEQUENCE [LARGE SCALE GENOMIC DNA]</scope>
    <source>
        <strain evidence="7 8">DSM 5900</strain>
    </source>
</reference>
<evidence type="ECO:0000313" key="7">
    <source>
        <dbReference type="EMBL" id="ROP83234.1"/>
    </source>
</evidence>
<dbReference type="Pfam" id="PF04542">
    <property type="entry name" value="Sigma70_r2"/>
    <property type="match status" value="1"/>
</dbReference>
<dbReference type="InterPro" id="IPR007627">
    <property type="entry name" value="RNA_pol_sigma70_r2"/>
</dbReference>
<feature type="domain" description="RNA polymerase sigma factor 70 region 4 type 2" evidence="6">
    <location>
        <begin position="133"/>
        <end position="185"/>
    </location>
</feature>
<keyword evidence="2" id="KW-0805">Transcription regulation</keyword>
<proteinExistence type="inferred from homology"/>
<dbReference type="PANTHER" id="PTHR43133">
    <property type="entry name" value="RNA POLYMERASE ECF-TYPE SIGMA FACTO"/>
    <property type="match status" value="1"/>
</dbReference>
<dbReference type="AlphaFoldDB" id="A0A3N1KTB9"/>
<dbReference type="Pfam" id="PF08281">
    <property type="entry name" value="Sigma70_r4_2"/>
    <property type="match status" value="1"/>
</dbReference>